<dbReference type="KEGG" id="abe:ARB_02004"/>
<dbReference type="EMBL" id="ABSU01000024">
    <property type="protein sequence ID" value="EFE31135.1"/>
    <property type="molecule type" value="Genomic_DNA"/>
</dbReference>
<dbReference type="RefSeq" id="XP_003011775.1">
    <property type="nucleotide sequence ID" value="XM_003011729.1"/>
</dbReference>
<protein>
    <submittedName>
        <fullName evidence="1">Uncharacterized protein</fullName>
    </submittedName>
</protein>
<dbReference type="AlphaFoldDB" id="D4B0M8"/>
<comment type="caution">
    <text evidence="1">The sequence shown here is derived from an EMBL/GenBank/DDBJ whole genome shotgun (WGS) entry which is preliminary data.</text>
</comment>
<organism evidence="1 2">
    <name type="scientific">Arthroderma benhamiae (strain ATCC MYA-4681 / CBS 112371)</name>
    <name type="common">Trichophyton mentagrophytes</name>
    <dbReference type="NCBI Taxonomy" id="663331"/>
    <lineage>
        <taxon>Eukaryota</taxon>
        <taxon>Fungi</taxon>
        <taxon>Dikarya</taxon>
        <taxon>Ascomycota</taxon>
        <taxon>Pezizomycotina</taxon>
        <taxon>Eurotiomycetes</taxon>
        <taxon>Eurotiomycetidae</taxon>
        <taxon>Onygenales</taxon>
        <taxon>Arthrodermataceae</taxon>
        <taxon>Trichophyton</taxon>
    </lineage>
</organism>
<proteinExistence type="predicted"/>
<sequence length="70" mass="7904">MVVPENLKGSHDNVFSFPAPALDLAFDDGLIDQVKQVWKAIMGDEADENNFLKFDDREGMIDEEEANETM</sequence>
<reference evidence="2" key="1">
    <citation type="journal article" date="2011" name="Genome Biol.">
        <title>Comparative and functional genomics provide insights into the pathogenicity of dermatophytic fungi.</title>
        <authorList>
            <person name="Burmester A."/>
            <person name="Shelest E."/>
            <person name="Gloeckner G."/>
            <person name="Heddergott C."/>
            <person name="Schindler S."/>
            <person name="Staib P."/>
            <person name="Heidel A."/>
            <person name="Felder M."/>
            <person name="Petzold A."/>
            <person name="Szafranski K."/>
            <person name="Feuermann M."/>
            <person name="Pedruzzi I."/>
            <person name="Priebe S."/>
            <person name="Groth M."/>
            <person name="Winkler R."/>
            <person name="Li W."/>
            <person name="Kniemeyer O."/>
            <person name="Schroeckh V."/>
            <person name="Hertweck C."/>
            <person name="Hube B."/>
            <person name="White T.C."/>
            <person name="Platzer M."/>
            <person name="Guthke R."/>
            <person name="Heitman J."/>
            <person name="Woestemeyer J."/>
            <person name="Zipfel P.F."/>
            <person name="Monod M."/>
            <person name="Brakhage A.A."/>
        </authorList>
    </citation>
    <scope>NUCLEOTIDE SEQUENCE [LARGE SCALE GENOMIC DNA]</scope>
    <source>
        <strain evidence="2">ATCC MYA-4681 / CBS 112371</strain>
    </source>
</reference>
<dbReference type="STRING" id="663331.D4B0M8"/>
<accession>D4B0M8</accession>
<dbReference type="Proteomes" id="UP000008866">
    <property type="component" value="Unassembled WGS sequence"/>
</dbReference>
<evidence type="ECO:0000313" key="1">
    <source>
        <dbReference type="EMBL" id="EFE31135.1"/>
    </source>
</evidence>
<gene>
    <name evidence="1" type="ORF">ARB_02004</name>
</gene>
<keyword evidence="2" id="KW-1185">Reference proteome</keyword>
<evidence type="ECO:0000313" key="2">
    <source>
        <dbReference type="Proteomes" id="UP000008866"/>
    </source>
</evidence>
<dbReference type="HOGENOM" id="CLU_2759627_0_0_1"/>
<dbReference type="GeneID" id="9523548"/>
<dbReference type="eggNOG" id="KOG1439">
    <property type="taxonomic scope" value="Eukaryota"/>
</dbReference>
<name>D4B0M8_ARTBC</name>